<protein>
    <submittedName>
        <fullName evidence="6">ABC transporter substrate-binding protein</fullName>
    </submittedName>
</protein>
<evidence type="ECO:0000256" key="1">
    <source>
        <dbReference type="ARBA" id="ARBA00004418"/>
    </source>
</evidence>
<evidence type="ECO:0000256" key="2">
    <source>
        <dbReference type="ARBA" id="ARBA00005695"/>
    </source>
</evidence>
<dbReference type="InterPro" id="IPR000914">
    <property type="entry name" value="SBP_5_dom"/>
</dbReference>
<feature type="signal peptide" evidence="4">
    <location>
        <begin position="1"/>
        <end position="34"/>
    </location>
</feature>
<dbReference type="PIRSF" id="PIRSF002741">
    <property type="entry name" value="MppA"/>
    <property type="match status" value="1"/>
</dbReference>
<name>A0ABT7KJW1_9HYPH</name>
<dbReference type="Gene3D" id="3.40.190.10">
    <property type="entry name" value="Periplasmic binding protein-like II"/>
    <property type="match status" value="1"/>
</dbReference>
<dbReference type="PANTHER" id="PTHR30290:SF38">
    <property type="entry name" value="D,D-DIPEPTIDE-BINDING PERIPLASMIC PROTEIN DDPA-RELATED"/>
    <property type="match status" value="1"/>
</dbReference>
<evidence type="ECO:0000313" key="6">
    <source>
        <dbReference type="EMBL" id="MDL2408906.1"/>
    </source>
</evidence>
<organism evidence="6 7">
    <name type="scientific">Rhizobium calliandrae</name>
    <dbReference type="NCBI Taxonomy" id="1312182"/>
    <lineage>
        <taxon>Bacteria</taxon>
        <taxon>Pseudomonadati</taxon>
        <taxon>Pseudomonadota</taxon>
        <taxon>Alphaproteobacteria</taxon>
        <taxon>Hyphomicrobiales</taxon>
        <taxon>Rhizobiaceae</taxon>
        <taxon>Rhizobium/Agrobacterium group</taxon>
        <taxon>Rhizobium</taxon>
    </lineage>
</organism>
<evidence type="ECO:0000256" key="4">
    <source>
        <dbReference type="SAM" id="SignalP"/>
    </source>
</evidence>
<keyword evidence="7" id="KW-1185">Reference proteome</keyword>
<evidence type="ECO:0000259" key="5">
    <source>
        <dbReference type="Pfam" id="PF00496"/>
    </source>
</evidence>
<dbReference type="CDD" id="cd08502">
    <property type="entry name" value="PBP2_NikA_DppA_OppA_like_16"/>
    <property type="match status" value="1"/>
</dbReference>
<dbReference type="Pfam" id="PF00496">
    <property type="entry name" value="SBP_bac_5"/>
    <property type="match status" value="1"/>
</dbReference>
<feature type="chain" id="PRO_5046941883" evidence="4">
    <location>
        <begin position="35"/>
        <end position="533"/>
    </location>
</feature>
<proteinExistence type="inferred from homology"/>
<comment type="subcellular location">
    <subcellularLocation>
        <location evidence="1">Periplasm</location>
    </subcellularLocation>
</comment>
<evidence type="ECO:0000313" key="7">
    <source>
        <dbReference type="Proteomes" id="UP001172630"/>
    </source>
</evidence>
<dbReference type="PANTHER" id="PTHR30290">
    <property type="entry name" value="PERIPLASMIC BINDING COMPONENT OF ABC TRANSPORTER"/>
    <property type="match status" value="1"/>
</dbReference>
<reference evidence="6" key="1">
    <citation type="submission" date="2023-06" db="EMBL/GenBank/DDBJ databases">
        <title>Phylogenetic Diversity of Rhizobium strains.</title>
        <authorList>
            <person name="Moura F.T."/>
            <person name="Helene L.C.F."/>
            <person name="Hungria M."/>
        </authorList>
    </citation>
    <scope>NUCLEOTIDE SEQUENCE</scope>
    <source>
        <strain evidence="6">CCGE524</strain>
    </source>
</reference>
<keyword evidence="3 4" id="KW-0732">Signal</keyword>
<dbReference type="InterPro" id="IPR030678">
    <property type="entry name" value="Peptide/Ni-bd"/>
</dbReference>
<dbReference type="Gene3D" id="3.10.105.10">
    <property type="entry name" value="Dipeptide-binding Protein, Domain 3"/>
    <property type="match status" value="1"/>
</dbReference>
<gene>
    <name evidence="6" type="ORF">PY650_25380</name>
</gene>
<dbReference type="InterPro" id="IPR039424">
    <property type="entry name" value="SBP_5"/>
</dbReference>
<comment type="similarity">
    <text evidence="2">Belongs to the bacterial solute-binding protein 5 family.</text>
</comment>
<dbReference type="EMBL" id="JARFYN010000040">
    <property type="protein sequence ID" value="MDL2408906.1"/>
    <property type="molecule type" value="Genomic_DNA"/>
</dbReference>
<dbReference type="SUPFAM" id="SSF53850">
    <property type="entry name" value="Periplasmic binding protein-like II"/>
    <property type="match status" value="1"/>
</dbReference>
<sequence>MNVKTAQATLSRLARTTVLAPLVAGMLFAGGAMADTLRVISDADLKTVDPMVTTATLTQVHAALIYDKLFEFDEHGVAHPSLADKVDVSDDKKVYTITLRDKLKFSDGGPITTNDVIASLKRWSTKDQIGVMLAERLKDMSKVDEVTFRIELKEPFDVPAALAGVTGNPAFIMPKRVAAIPATESLTDGTGSGPYMFDLSTWKPGQTRVYAKNPYFVPRNDPSSYLAGKKEAVFDQIEMSYVPDPNTAMAAMLTDQYDIWLAPPMDNAIAMRNDDKFVVENGVWYSTNIRPNFANPPFNNAKAREALTYLIDQKEVGPLVAGDPELWRECYAILTCGSPYGDEAAYSGHRGAPDLDKAKQLLAEAGYDGKPIVILDPTDYAPYHAAALYLAQQLRKIGAQVDLQSMDWSTLTSRRTSKAPVSDGGWNLMISSMDTLGASSPITHLMLAASCDKAWFGWPCDEEIEKLRSAFTSATSNADKKTITHDLQKRASEYLPFVLIGESSSPVVRKADVEGFDADVAVWYFWNVHRKSN</sequence>
<evidence type="ECO:0000256" key="3">
    <source>
        <dbReference type="ARBA" id="ARBA00022729"/>
    </source>
</evidence>
<dbReference type="Proteomes" id="UP001172630">
    <property type="component" value="Unassembled WGS sequence"/>
</dbReference>
<comment type="caution">
    <text evidence="6">The sequence shown here is derived from an EMBL/GenBank/DDBJ whole genome shotgun (WGS) entry which is preliminary data.</text>
</comment>
<feature type="domain" description="Solute-binding protein family 5" evidence="5">
    <location>
        <begin position="79"/>
        <end position="432"/>
    </location>
</feature>
<accession>A0ABT7KJW1</accession>
<dbReference type="RefSeq" id="WP_285882351.1">
    <property type="nucleotide sequence ID" value="NZ_JARFYN010000040.1"/>
</dbReference>